<dbReference type="eggNOG" id="KOG4697">
    <property type="taxonomic scope" value="Eukaryota"/>
</dbReference>
<protein>
    <submittedName>
        <fullName evidence="10">Membrane protein</fullName>
    </submittedName>
</protein>
<dbReference type="GO" id="GO:0006895">
    <property type="term" value="P:Golgi to endosome transport"/>
    <property type="evidence" value="ECO:0007669"/>
    <property type="project" value="TreeGrafter"/>
</dbReference>
<evidence type="ECO:0000313" key="10">
    <source>
        <dbReference type="EMBL" id="KNC52688.1"/>
    </source>
</evidence>
<keyword evidence="4 9" id="KW-0812">Transmembrane</keyword>
<dbReference type="GO" id="GO:0005802">
    <property type="term" value="C:trans-Golgi network"/>
    <property type="evidence" value="ECO:0007669"/>
    <property type="project" value="TreeGrafter"/>
</dbReference>
<dbReference type="RefSeq" id="XP_013755232.1">
    <property type="nucleotide sequence ID" value="XM_013899778.1"/>
</dbReference>
<dbReference type="Pfam" id="PF09801">
    <property type="entry name" value="SYS1"/>
    <property type="match status" value="1"/>
</dbReference>
<dbReference type="STRING" id="461836.A0A0L0DMQ4"/>
<dbReference type="OMA" id="EYEMVGM"/>
<dbReference type="Proteomes" id="UP000054408">
    <property type="component" value="Unassembled WGS sequence"/>
</dbReference>
<keyword evidence="7" id="KW-0333">Golgi apparatus</keyword>
<evidence type="ECO:0000256" key="4">
    <source>
        <dbReference type="ARBA" id="ARBA00022692"/>
    </source>
</evidence>
<keyword evidence="11" id="KW-1185">Reference proteome</keyword>
<evidence type="ECO:0000256" key="7">
    <source>
        <dbReference type="ARBA" id="ARBA00023034"/>
    </source>
</evidence>
<dbReference type="AlphaFoldDB" id="A0A0L0DMQ4"/>
<evidence type="ECO:0000256" key="8">
    <source>
        <dbReference type="ARBA" id="ARBA00023136"/>
    </source>
</evidence>
<name>A0A0L0DMQ4_THETB</name>
<dbReference type="PANTHER" id="PTHR12952">
    <property type="entry name" value="SYS1"/>
    <property type="match status" value="1"/>
</dbReference>
<sequence length="153" mass="16921">MGWQPAVFDPWLIVAQLVALTAVFYVTAGVVMMLLLWCVAAPPTLHLLLSADAMDVRIVRGWLVVLAYLAAPALSALAIRWLVGRAKKCLDFCVSLYLFHLAFCWASGGWPATWAWWIVNVASAVGMVFLSEHLCMQAELRDIPRIVAVEPEP</sequence>
<dbReference type="EMBL" id="GL349474">
    <property type="protein sequence ID" value="KNC52688.1"/>
    <property type="molecule type" value="Genomic_DNA"/>
</dbReference>
<evidence type="ECO:0000256" key="2">
    <source>
        <dbReference type="ARBA" id="ARBA00008160"/>
    </source>
</evidence>
<reference evidence="10 11" key="1">
    <citation type="submission" date="2010-05" db="EMBL/GenBank/DDBJ databases">
        <title>The Genome Sequence of Thecamonas trahens ATCC 50062.</title>
        <authorList>
            <consortium name="The Broad Institute Genome Sequencing Platform"/>
            <person name="Russ C."/>
            <person name="Cuomo C."/>
            <person name="Shea T."/>
            <person name="Young S.K."/>
            <person name="Zeng Q."/>
            <person name="Koehrsen M."/>
            <person name="Haas B."/>
            <person name="Borodovsky M."/>
            <person name="Guigo R."/>
            <person name="Alvarado L."/>
            <person name="Berlin A."/>
            <person name="Bochicchio J."/>
            <person name="Borenstein D."/>
            <person name="Chapman S."/>
            <person name="Chen Z."/>
            <person name="Freedman E."/>
            <person name="Gellesch M."/>
            <person name="Goldberg J."/>
            <person name="Griggs A."/>
            <person name="Gujja S."/>
            <person name="Heilman E."/>
            <person name="Heiman D."/>
            <person name="Hepburn T."/>
            <person name="Howarth C."/>
            <person name="Jen D."/>
            <person name="Larson L."/>
            <person name="Mehta T."/>
            <person name="Park D."/>
            <person name="Pearson M."/>
            <person name="Roberts A."/>
            <person name="Saif S."/>
            <person name="Shenoy N."/>
            <person name="Sisk P."/>
            <person name="Stolte C."/>
            <person name="Sykes S."/>
            <person name="Thomson T."/>
            <person name="Walk T."/>
            <person name="White J."/>
            <person name="Yandava C."/>
            <person name="Burger G."/>
            <person name="Gray M.W."/>
            <person name="Holland P.W.H."/>
            <person name="King N."/>
            <person name="Lang F.B.F."/>
            <person name="Roger A.J."/>
            <person name="Ruiz-Trillo I."/>
            <person name="Lander E."/>
            <person name="Nusbaum C."/>
        </authorList>
    </citation>
    <scope>NUCLEOTIDE SEQUENCE [LARGE SCALE GENOMIC DNA]</scope>
    <source>
        <strain evidence="10 11">ATCC 50062</strain>
    </source>
</reference>
<dbReference type="InterPro" id="IPR019185">
    <property type="entry name" value="Integral_membrane_SYS1-rel"/>
</dbReference>
<evidence type="ECO:0000256" key="1">
    <source>
        <dbReference type="ARBA" id="ARBA00004653"/>
    </source>
</evidence>
<gene>
    <name evidence="10" type="ORF">AMSG_08563</name>
</gene>
<dbReference type="GO" id="GO:0005829">
    <property type="term" value="C:cytosol"/>
    <property type="evidence" value="ECO:0007669"/>
    <property type="project" value="GOC"/>
</dbReference>
<keyword evidence="3" id="KW-0813">Transport</keyword>
<feature type="transmembrane region" description="Helical" evidence="9">
    <location>
        <begin position="90"/>
        <end position="108"/>
    </location>
</feature>
<accession>A0A0L0DMQ4</accession>
<evidence type="ECO:0000256" key="5">
    <source>
        <dbReference type="ARBA" id="ARBA00022927"/>
    </source>
</evidence>
<dbReference type="GeneID" id="25567227"/>
<organism evidence="10 11">
    <name type="scientific">Thecamonas trahens ATCC 50062</name>
    <dbReference type="NCBI Taxonomy" id="461836"/>
    <lineage>
        <taxon>Eukaryota</taxon>
        <taxon>Apusozoa</taxon>
        <taxon>Apusomonadida</taxon>
        <taxon>Apusomonadidae</taxon>
        <taxon>Thecamonas</taxon>
    </lineage>
</organism>
<dbReference type="OrthoDB" id="542931at2759"/>
<evidence type="ECO:0000256" key="9">
    <source>
        <dbReference type="SAM" id="Phobius"/>
    </source>
</evidence>
<dbReference type="GO" id="GO:0000139">
    <property type="term" value="C:Golgi membrane"/>
    <property type="evidence" value="ECO:0007669"/>
    <property type="project" value="UniProtKB-SubCell"/>
</dbReference>
<evidence type="ECO:0000313" key="11">
    <source>
        <dbReference type="Proteomes" id="UP000054408"/>
    </source>
</evidence>
<proteinExistence type="inferred from homology"/>
<keyword evidence="5" id="KW-0653">Protein transport</keyword>
<keyword evidence="6 9" id="KW-1133">Transmembrane helix</keyword>
<dbReference type="GO" id="GO:0043001">
    <property type="term" value="P:Golgi to plasma membrane protein transport"/>
    <property type="evidence" value="ECO:0007669"/>
    <property type="project" value="TreeGrafter"/>
</dbReference>
<dbReference type="GO" id="GO:0034067">
    <property type="term" value="P:protein localization to Golgi apparatus"/>
    <property type="evidence" value="ECO:0007669"/>
    <property type="project" value="TreeGrafter"/>
</dbReference>
<comment type="subcellular location">
    <subcellularLocation>
        <location evidence="1">Golgi apparatus membrane</location>
        <topology evidence="1">Multi-pass membrane protein</topology>
    </subcellularLocation>
</comment>
<feature type="transmembrane region" description="Helical" evidence="9">
    <location>
        <begin position="62"/>
        <end position="83"/>
    </location>
</feature>
<comment type="similarity">
    <text evidence="2">Belongs to the SYS1 family.</text>
</comment>
<feature type="transmembrane region" description="Helical" evidence="9">
    <location>
        <begin position="12"/>
        <end position="42"/>
    </location>
</feature>
<evidence type="ECO:0000256" key="6">
    <source>
        <dbReference type="ARBA" id="ARBA00022989"/>
    </source>
</evidence>
<dbReference type="PANTHER" id="PTHR12952:SF0">
    <property type="entry name" value="PROTEIN SYS1 HOMOLOG"/>
    <property type="match status" value="1"/>
</dbReference>
<keyword evidence="8 9" id="KW-0472">Membrane</keyword>
<evidence type="ECO:0000256" key="3">
    <source>
        <dbReference type="ARBA" id="ARBA00022448"/>
    </source>
</evidence>